<evidence type="ECO:0000256" key="3">
    <source>
        <dbReference type="ARBA" id="ARBA00022448"/>
    </source>
</evidence>
<dbReference type="InterPro" id="IPR003439">
    <property type="entry name" value="ABC_transporter-like_ATP-bd"/>
</dbReference>
<dbReference type="Pfam" id="PF00005">
    <property type="entry name" value="ABC_tran"/>
    <property type="match status" value="2"/>
</dbReference>
<keyword evidence="3" id="KW-0813">Transport</keyword>
<dbReference type="Gene3D" id="3.40.50.300">
    <property type="entry name" value="P-loop containing nucleotide triphosphate hydrolases"/>
    <property type="match status" value="2"/>
</dbReference>
<dbReference type="PROSITE" id="PS50893">
    <property type="entry name" value="ABC_TRANSPORTER_2"/>
    <property type="match status" value="2"/>
</dbReference>
<dbReference type="RefSeq" id="WP_386157264.1">
    <property type="nucleotide sequence ID" value="NZ_JBHMBS010000006.1"/>
</dbReference>
<organism evidence="12 13">
    <name type="scientific">Streptosporangium vulgare</name>
    <dbReference type="NCBI Taxonomy" id="46190"/>
    <lineage>
        <taxon>Bacteria</taxon>
        <taxon>Bacillati</taxon>
        <taxon>Actinomycetota</taxon>
        <taxon>Actinomycetes</taxon>
        <taxon>Streptosporangiales</taxon>
        <taxon>Streptosporangiaceae</taxon>
        <taxon>Streptosporangium</taxon>
    </lineage>
</organism>
<keyword evidence="13" id="KW-1185">Reference proteome</keyword>
<dbReference type="InterPro" id="IPR027417">
    <property type="entry name" value="P-loop_NTPase"/>
</dbReference>
<evidence type="ECO:0000256" key="6">
    <source>
        <dbReference type="ARBA" id="ARBA00022741"/>
    </source>
</evidence>
<dbReference type="InterPro" id="IPR017871">
    <property type="entry name" value="ABC_transporter-like_CS"/>
</dbReference>
<dbReference type="Proteomes" id="UP001589610">
    <property type="component" value="Unassembled WGS sequence"/>
</dbReference>
<dbReference type="InterPro" id="IPR003593">
    <property type="entry name" value="AAA+_ATPase"/>
</dbReference>
<name>A0ABV5TD53_9ACTN</name>
<evidence type="ECO:0000313" key="13">
    <source>
        <dbReference type="Proteomes" id="UP001589610"/>
    </source>
</evidence>
<evidence type="ECO:0000256" key="8">
    <source>
        <dbReference type="ARBA" id="ARBA00022967"/>
    </source>
</evidence>
<evidence type="ECO:0000259" key="11">
    <source>
        <dbReference type="PROSITE" id="PS50893"/>
    </source>
</evidence>
<gene>
    <name evidence="12" type="ORF">ACFFRH_16145</name>
</gene>
<evidence type="ECO:0000256" key="2">
    <source>
        <dbReference type="ARBA" id="ARBA00005417"/>
    </source>
</evidence>
<evidence type="ECO:0000313" key="12">
    <source>
        <dbReference type="EMBL" id="MFB9677014.1"/>
    </source>
</evidence>
<dbReference type="CDD" id="cd03257">
    <property type="entry name" value="ABC_NikE_OppD_transporters"/>
    <property type="match status" value="2"/>
</dbReference>
<proteinExistence type="inferred from homology"/>
<comment type="caution">
    <text evidence="12">The sequence shown here is derived from an EMBL/GenBank/DDBJ whole genome shotgun (WGS) entry which is preliminary data.</text>
</comment>
<evidence type="ECO:0000256" key="10">
    <source>
        <dbReference type="SAM" id="MobiDB-lite"/>
    </source>
</evidence>
<evidence type="ECO:0000256" key="5">
    <source>
        <dbReference type="ARBA" id="ARBA00022519"/>
    </source>
</evidence>
<protein>
    <submittedName>
        <fullName evidence="12">ATP-binding cassette domain-containing protein</fullName>
    </submittedName>
</protein>
<keyword evidence="4" id="KW-1003">Cell membrane</keyword>
<dbReference type="EMBL" id="JBHMBS010000006">
    <property type="protein sequence ID" value="MFB9677014.1"/>
    <property type="molecule type" value="Genomic_DNA"/>
</dbReference>
<dbReference type="InterPro" id="IPR013563">
    <property type="entry name" value="Oligopep_ABC_C"/>
</dbReference>
<feature type="domain" description="ABC transporter" evidence="11">
    <location>
        <begin position="272"/>
        <end position="502"/>
    </location>
</feature>
<dbReference type="SUPFAM" id="SSF52540">
    <property type="entry name" value="P-loop containing nucleoside triphosphate hydrolases"/>
    <property type="match status" value="2"/>
</dbReference>
<keyword evidence="6" id="KW-0547">Nucleotide-binding</keyword>
<evidence type="ECO:0000256" key="4">
    <source>
        <dbReference type="ARBA" id="ARBA00022475"/>
    </source>
</evidence>
<comment type="subcellular location">
    <subcellularLocation>
        <location evidence="1">Cell membrane</location>
        <topology evidence="1">Peripheral membrane protein</topology>
    </subcellularLocation>
</comment>
<dbReference type="GO" id="GO:0005524">
    <property type="term" value="F:ATP binding"/>
    <property type="evidence" value="ECO:0007669"/>
    <property type="project" value="UniProtKB-KW"/>
</dbReference>
<dbReference type="PANTHER" id="PTHR43297:SF14">
    <property type="entry name" value="ATPASE AAA-TYPE CORE DOMAIN-CONTAINING PROTEIN"/>
    <property type="match status" value="1"/>
</dbReference>
<keyword evidence="9" id="KW-0472">Membrane</keyword>
<dbReference type="PANTHER" id="PTHR43297">
    <property type="entry name" value="OLIGOPEPTIDE TRANSPORT ATP-BINDING PROTEIN APPD"/>
    <property type="match status" value="1"/>
</dbReference>
<dbReference type="PROSITE" id="PS00211">
    <property type="entry name" value="ABC_TRANSPORTER_1"/>
    <property type="match status" value="1"/>
</dbReference>
<feature type="domain" description="ABC transporter" evidence="11">
    <location>
        <begin position="5"/>
        <end position="253"/>
    </location>
</feature>
<evidence type="ECO:0000256" key="9">
    <source>
        <dbReference type="ARBA" id="ARBA00023136"/>
    </source>
</evidence>
<sequence>MTPLLAVRDLTIRYGPSGRGRAAVDNVDLTVEAGQIVAVVGESGSGKSTLAHALAGLLPDTARVTGGGITFGGERVDGLRERAWRRLRGRRIAFVPQDPGTALNPLMTVRAQLAEALRLTGTPRPGEATLEDVLGRVGVPDPAAVLDRHPHQLSGGFRQRVLLGMALAGRPALLIADEPTSALDTTVQKTVLDLIRKVVARDGTSILLITHDLGVAAERADRVVVMTEGRVVEEGPAERVIGSPEAAYTRLLLDSVPRPATGPSPITGDRLLTVRDLRKVYPGGTVAVEGASFTLDRAGTLGLVGASGSGKSTIARMITGLVEPTGGSVLLDDAPARAGRVQFVAQNPYASLDPLMSVGRIIAEPLRALRTGTWAERRERVRRLLEDVALPPEVARRRPSTLSGGQRQRVAIARALAPSPDLIVLDEPVSALDAVTRAQILALLRRLQDRHGTAYLLISHDLSVVAAAAGRLAVIRNGRIIESGPTSEVLAAPEAPFTRELLAAIPGGLPVGRSRRDRPDHTGGPPPA</sequence>
<keyword evidence="5" id="KW-0997">Cell inner membrane</keyword>
<keyword evidence="8" id="KW-1278">Translocase</keyword>
<feature type="region of interest" description="Disordered" evidence="10">
    <location>
        <begin position="507"/>
        <end position="528"/>
    </location>
</feature>
<comment type="similarity">
    <text evidence="2">Belongs to the ABC transporter superfamily.</text>
</comment>
<evidence type="ECO:0000256" key="7">
    <source>
        <dbReference type="ARBA" id="ARBA00022840"/>
    </source>
</evidence>
<dbReference type="Pfam" id="PF08352">
    <property type="entry name" value="oligo_HPY"/>
    <property type="match status" value="1"/>
</dbReference>
<dbReference type="SMART" id="SM00382">
    <property type="entry name" value="AAA"/>
    <property type="match status" value="2"/>
</dbReference>
<dbReference type="InterPro" id="IPR050388">
    <property type="entry name" value="ABC_Ni/Peptide_Import"/>
</dbReference>
<accession>A0ABV5TD53</accession>
<reference evidence="12 13" key="1">
    <citation type="submission" date="2024-09" db="EMBL/GenBank/DDBJ databases">
        <authorList>
            <person name="Sun Q."/>
            <person name="Mori K."/>
        </authorList>
    </citation>
    <scope>NUCLEOTIDE SEQUENCE [LARGE SCALE GENOMIC DNA]</scope>
    <source>
        <strain evidence="12 13">JCM 3028</strain>
    </source>
</reference>
<keyword evidence="7 12" id="KW-0067">ATP-binding</keyword>
<evidence type="ECO:0000256" key="1">
    <source>
        <dbReference type="ARBA" id="ARBA00004202"/>
    </source>
</evidence>